<feature type="signal peptide" evidence="5">
    <location>
        <begin position="1"/>
        <end position="23"/>
    </location>
</feature>
<dbReference type="CDD" id="cd08504">
    <property type="entry name" value="PBP2_OppA"/>
    <property type="match status" value="1"/>
</dbReference>
<accession>A0A4R7KQS7</accession>
<sequence length="561" mass="63828">MKSKKMFAAVVAFVLALSVGLTGCGKSQQAGNNSNDKIDKDQYLNLILPADVKTLDSSKATDSYSGQIIGEVMEGMTRITNDGQKDKVELAGAEKIDKSEDGLTWTFHLRDYSWSDGKKVTAEDFKYAWLRLLDPNTASDYAYFIFDIKNAAEYNAGNAKAEDVGIKVIDEKTLQVTLNNPVPYFDQIVAFKNLVPLRKDIVEAAGETYGQDPAKLVYNGPFVVEQWVKGSKVVLKKNEKYWDAKSVKLQTVNFQVVKEEASRMKMFETKQLDAVGARGEYLTKYKEQAQKGQIAYMTGYAPSSTYVFFNVNDKSKVFSSPKVRLAFSLALDREDYVKNVMKRYYAAYGWAPYALLNGDKEYRKEVPEPLKAAMEQYKDPKALFQEGLKDLGLDPNKQYEFLYLSSGTDTLTRTLDEWYQKQWETKLGVKIKIESTSDFPQFVDRVDRGEYQISAMGWAGDYNDPMTFFDMFTTGNGNNPGKWSNKDYDALVDKVRKEADFNKRLELFKQMEEILVVKDAGIAPVAYRDKHLFLQNYVKGFQAPLFGMDYEIKYAYTSGRQ</sequence>
<dbReference type="Gene3D" id="3.40.190.10">
    <property type="entry name" value="Periplasmic binding protein-like II"/>
    <property type="match status" value="1"/>
</dbReference>
<keyword evidence="8" id="KW-1185">Reference proteome</keyword>
<comment type="subcellular location">
    <subcellularLocation>
        <location evidence="1">Cell envelope</location>
    </subcellularLocation>
</comment>
<dbReference type="Gene3D" id="3.10.105.10">
    <property type="entry name" value="Dipeptide-binding Protein, Domain 3"/>
    <property type="match status" value="1"/>
</dbReference>
<dbReference type="Proteomes" id="UP000295325">
    <property type="component" value="Unassembled WGS sequence"/>
</dbReference>
<keyword evidence="3" id="KW-0813">Transport</keyword>
<evidence type="ECO:0000313" key="8">
    <source>
        <dbReference type="Proteomes" id="UP000295325"/>
    </source>
</evidence>
<dbReference type="GO" id="GO:0015833">
    <property type="term" value="P:peptide transport"/>
    <property type="evidence" value="ECO:0007669"/>
    <property type="project" value="TreeGrafter"/>
</dbReference>
<dbReference type="PROSITE" id="PS51257">
    <property type="entry name" value="PROKAR_LIPOPROTEIN"/>
    <property type="match status" value="1"/>
</dbReference>
<evidence type="ECO:0000313" key="7">
    <source>
        <dbReference type="EMBL" id="TDT61066.1"/>
    </source>
</evidence>
<proteinExistence type="inferred from homology"/>
<feature type="chain" id="PRO_5039385645" evidence="5">
    <location>
        <begin position="24"/>
        <end position="561"/>
    </location>
</feature>
<evidence type="ECO:0000256" key="4">
    <source>
        <dbReference type="ARBA" id="ARBA00022729"/>
    </source>
</evidence>
<evidence type="ECO:0000259" key="6">
    <source>
        <dbReference type="Pfam" id="PF00496"/>
    </source>
</evidence>
<comment type="caution">
    <text evidence="7">The sequence shown here is derived from an EMBL/GenBank/DDBJ whole genome shotgun (WGS) entry which is preliminary data.</text>
</comment>
<dbReference type="GO" id="GO:0043190">
    <property type="term" value="C:ATP-binding cassette (ABC) transporter complex"/>
    <property type="evidence" value="ECO:0007669"/>
    <property type="project" value="InterPro"/>
</dbReference>
<protein>
    <submittedName>
        <fullName evidence="7">Oligopeptide transport system substrate-binding protein</fullName>
    </submittedName>
</protein>
<evidence type="ECO:0000256" key="2">
    <source>
        <dbReference type="ARBA" id="ARBA00005695"/>
    </source>
</evidence>
<feature type="domain" description="Solute-binding protein family 5" evidence="6">
    <location>
        <begin position="91"/>
        <end position="479"/>
    </location>
</feature>
<dbReference type="EMBL" id="SOAZ01000009">
    <property type="protein sequence ID" value="TDT61066.1"/>
    <property type="molecule type" value="Genomic_DNA"/>
</dbReference>
<dbReference type="GO" id="GO:0042597">
    <property type="term" value="C:periplasmic space"/>
    <property type="evidence" value="ECO:0007669"/>
    <property type="project" value="UniProtKB-ARBA"/>
</dbReference>
<dbReference type="PANTHER" id="PTHR30290">
    <property type="entry name" value="PERIPLASMIC BINDING COMPONENT OF ABC TRANSPORTER"/>
    <property type="match status" value="1"/>
</dbReference>
<evidence type="ECO:0000256" key="3">
    <source>
        <dbReference type="ARBA" id="ARBA00022448"/>
    </source>
</evidence>
<dbReference type="RefSeq" id="WP_166636378.1">
    <property type="nucleotide sequence ID" value="NZ_SOAZ01000009.1"/>
</dbReference>
<dbReference type="InterPro" id="IPR030678">
    <property type="entry name" value="Peptide/Ni-bd"/>
</dbReference>
<reference evidence="7 8" key="1">
    <citation type="submission" date="2019-03" db="EMBL/GenBank/DDBJ databases">
        <title>Genomic Encyclopedia of Type Strains, Phase IV (KMG-IV): sequencing the most valuable type-strain genomes for metagenomic binning, comparative biology and taxonomic classification.</title>
        <authorList>
            <person name="Goeker M."/>
        </authorList>
    </citation>
    <scope>NUCLEOTIDE SEQUENCE [LARGE SCALE GENOMIC DNA]</scope>
    <source>
        <strain evidence="7 8">DSM 24455</strain>
    </source>
</reference>
<evidence type="ECO:0000256" key="5">
    <source>
        <dbReference type="SAM" id="SignalP"/>
    </source>
</evidence>
<dbReference type="Gene3D" id="3.90.76.10">
    <property type="entry name" value="Dipeptide-binding Protein, Domain 1"/>
    <property type="match status" value="1"/>
</dbReference>
<dbReference type="GO" id="GO:1904680">
    <property type="term" value="F:peptide transmembrane transporter activity"/>
    <property type="evidence" value="ECO:0007669"/>
    <property type="project" value="TreeGrafter"/>
</dbReference>
<gene>
    <name evidence="7" type="ORF">EDD71_10981</name>
</gene>
<name>A0A4R7KQS7_9CLOT</name>
<comment type="similarity">
    <text evidence="2">Belongs to the bacterial solute-binding protein 5 family.</text>
</comment>
<dbReference type="FunFam" id="3.90.76.10:FF:000001">
    <property type="entry name" value="Oligopeptide ABC transporter substrate-binding protein"/>
    <property type="match status" value="1"/>
</dbReference>
<dbReference type="GO" id="GO:0030313">
    <property type="term" value="C:cell envelope"/>
    <property type="evidence" value="ECO:0007669"/>
    <property type="project" value="UniProtKB-SubCell"/>
</dbReference>
<dbReference type="AlphaFoldDB" id="A0A4R7KQS7"/>
<dbReference type="PIRSF" id="PIRSF002741">
    <property type="entry name" value="MppA"/>
    <property type="match status" value="1"/>
</dbReference>
<dbReference type="Pfam" id="PF00496">
    <property type="entry name" value="SBP_bac_5"/>
    <property type="match status" value="1"/>
</dbReference>
<dbReference type="InterPro" id="IPR000914">
    <property type="entry name" value="SBP_5_dom"/>
</dbReference>
<dbReference type="SUPFAM" id="SSF53850">
    <property type="entry name" value="Periplasmic binding protein-like II"/>
    <property type="match status" value="1"/>
</dbReference>
<dbReference type="InterPro" id="IPR039424">
    <property type="entry name" value="SBP_5"/>
</dbReference>
<organism evidence="7 8">
    <name type="scientific">Fonticella tunisiensis</name>
    <dbReference type="NCBI Taxonomy" id="1096341"/>
    <lineage>
        <taxon>Bacteria</taxon>
        <taxon>Bacillati</taxon>
        <taxon>Bacillota</taxon>
        <taxon>Clostridia</taxon>
        <taxon>Eubacteriales</taxon>
        <taxon>Clostridiaceae</taxon>
        <taxon>Fonticella</taxon>
    </lineage>
</organism>
<dbReference type="PANTHER" id="PTHR30290:SF10">
    <property type="entry name" value="PERIPLASMIC OLIGOPEPTIDE-BINDING PROTEIN-RELATED"/>
    <property type="match status" value="1"/>
</dbReference>
<evidence type="ECO:0000256" key="1">
    <source>
        <dbReference type="ARBA" id="ARBA00004196"/>
    </source>
</evidence>
<keyword evidence="4 5" id="KW-0732">Signal</keyword>